<name>A0A917PDV4_9DEIO</name>
<dbReference type="Proteomes" id="UP000635726">
    <property type="component" value="Unassembled WGS sequence"/>
</dbReference>
<reference evidence="5" key="2">
    <citation type="submission" date="2020-09" db="EMBL/GenBank/DDBJ databases">
        <authorList>
            <person name="Sun Q."/>
            <person name="Ohkuma M."/>
        </authorList>
    </citation>
    <scope>NUCLEOTIDE SEQUENCE</scope>
    <source>
        <strain evidence="5">JCM 14371</strain>
    </source>
</reference>
<proteinExistence type="inferred from homology"/>
<evidence type="ECO:0000256" key="2">
    <source>
        <dbReference type="ARBA" id="ARBA00022448"/>
    </source>
</evidence>
<comment type="similarity">
    <text evidence="1">Belongs to the bacterial solute-binding protein 1 family.</text>
</comment>
<evidence type="ECO:0000256" key="1">
    <source>
        <dbReference type="ARBA" id="ARBA00008520"/>
    </source>
</evidence>
<dbReference type="GO" id="GO:0055052">
    <property type="term" value="C:ATP-binding cassette (ABC) transporter complex, substrate-binding subunit-containing"/>
    <property type="evidence" value="ECO:0007669"/>
    <property type="project" value="TreeGrafter"/>
</dbReference>
<keyword evidence="2" id="KW-0813">Transport</keyword>
<dbReference type="CDD" id="cd14750">
    <property type="entry name" value="PBP2_TMBP"/>
    <property type="match status" value="1"/>
</dbReference>
<dbReference type="Gene3D" id="3.40.190.10">
    <property type="entry name" value="Periplasmic binding protein-like II"/>
    <property type="match status" value="2"/>
</dbReference>
<dbReference type="RefSeq" id="WP_188962058.1">
    <property type="nucleotide sequence ID" value="NZ_BMOE01000004.1"/>
</dbReference>
<sequence length="417" mass="44909">MRKNTFLTALLLASTAAPALTAQAQAQKTTLTVFMGSQQRPEIFQPLFDRFTRQNPNIRVRIEQGGATSEAQNSYLTTVLAAKDPSLDIFLIDVVRPATFAAAGWAEPLDSYIPSKDAYIKAFLPGTIASATVNGKLYALPAFTDAQFLYYRKDLLAKYKAKVPTTWDELASTAAKITRAEGGNLQGLNFQGAPIEGAVCNFLELLWSAGGDARNVDSAQGQQGLGFLVNAVKTKLSPASSAEMKTDDSRQQFQAGNVLFGMNWSYAWAHFQGNSPDPTKVKGNVGVAKLPAFGKNGSATCVGGWQWGVSSYSRNKAAAVKLLQFMASADSQRDLAVKGAYLPVRRALYNDPAVVSANPHFKTLFPAVSSARSRPVTPAYPRVSEIVRTNVSAAVSGNKTVDAALKDMQRDLEPLLK</sequence>
<gene>
    <name evidence="5" type="ORF">GCM10008939_15990</name>
</gene>
<keyword evidence="6" id="KW-1185">Reference proteome</keyword>
<dbReference type="SUPFAM" id="SSF53850">
    <property type="entry name" value="Periplasmic binding protein-like II"/>
    <property type="match status" value="1"/>
</dbReference>
<evidence type="ECO:0000313" key="5">
    <source>
        <dbReference type="EMBL" id="GGJ72399.1"/>
    </source>
</evidence>
<organism evidence="5 6">
    <name type="scientific">Deinococcus aquiradiocola</name>
    <dbReference type="NCBI Taxonomy" id="393059"/>
    <lineage>
        <taxon>Bacteria</taxon>
        <taxon>Thermotogati</taxon>
        <taxon>Deinococcota</taxon>
        <taxon>Deinococci</taxon>
        <taxon>Deinococcales</taxon>
        <taxon>Deinococcaceae</taxon>
        <taxon>Deinococcus</taxon>
    </lineage>
</organism>
<comment type="caution">
    <text evidence="5">The sequence shown here is derived from an EMBL/GenBank/DDBJ whole genome shotgun (WGS) entry which is preliminary data.</text>
</comment>
<evidence type="ECO:0000256" key="4">
    <source>
        <dbReference type="SAM" id="SignalP"/>
    </source>
</evidence>
<dbReference type="InterPro" id="IPR006059">
    <property type="entry name" value="SBP"/>
</dbReference>
<dbReference type="GO" id="GO:0042956">
    <property type="term" value="P:maltodextrin transmembrane transport"/>
    <property type="evidence" value="ECO:0007669"/>
    <property type="project" value="TreeGrafter"/>
</dbReference>
<evidence type="ECO:0000256" key="3">
    <source>
        <dbReference type="ARBA" id="ARBA00022729"/>
    </source>
</evidence>
<reference evidence="5" key="1">
    <citation type="journal article" date="2014" name="Int. J. Syst. Evol. Microbiol.">
        <title>Complete genome sequence of Corynebacterium casei LMG S-19264T (=DSM 44701T), isolated from a smear-ripened cheese.</title>
        <authorList>
            <consortium name="US DOE Joint Genome Institute (JGI-PGF)"/>
            <person name="Walter F."/>
            <person name="Albersmeier A."/>
            <person name="Kalinowski J."/>
            <person name="Ruckert C."/>
        </authorList>
    </citation>
    <scope>NUCLEOTIDE SEQUENCE</scope>
    <source>
        <strain evidence="5">JCM 14371</strain>
    </source>
</reference>
<evidence type="ECO:0000313" key="6">
    <source>
        <dbReference type="Proteomes" id="UP000635726"/>
    </source>
</evidence>
<dbReference type="GO" id="GO:0015768">
    <property type="term" value="P:maltose transport"/>
    <property type="evidence" value="ECO:0007669"/>
    <property type="project" value="TreeGrafter"/>
</dbReference>
<dbReference type="EMBL" id="BMOE01000004">
    <property type="protein sequence ID" value="GGJ72399.1"/>
    <property type="molecule type" value="Genomic_DNA"/>
</dbReference>
<feature type="chain" id="PRO_5037724916" evidence="4">
    <location>
        <begin position="20"/>
        <end position="417"/>
    </location>
</feature>
<dbReference type="GO" id="GO:1901982">
    <property type="term" value="F:maltose binding"/>
    <property type="evidence" value="ECO:0007669"/>
    <property type="project" value="TreeGrafter"/>
</dbReference>
<dbReference type="PANTHER" id="PTHR30061:SF50">
    <property type="entry name" value="MALTOSE_MALTODEXTRIN-BINDING PERIPLASMIC PROTEIN"/>
    <property type="match status" value="1"/>
</dbReference>
<dbReference type="Pfam" id="PF01547">
    <property type="entry name" value="SBP_bac_1"/>
    <property type="match status" value="1"/>
</dbReference>
<dbReference type="AlphaFoldDB" id="A0A917PDV4"/>
<accession>A0A917PDV4</accession>
<feature type="signal peptide" evidence="4">
    <location>
        <begin position="1"/>
        <end position="19"/>
    </location>
</feature>
<dbReference type="PANTHER" id="PTHR30061">
    <property type="entry name" value="MALTOSE-BINDING PERIPLASMIC PROTEIN"/>
    <property type="match status" value="1"/>
</dbReference>
<keyword evidence="3 4" id="KW-0732">Signal</keyword>
<protein>
    <submittedName>
        <fullName evidence="5">Sugar ABC transporter substrate-binding protein</fullName>
    </submittedName>
</protein>